<dbReference type="PANTHER" id="PTHR12560">
    <property type="entry name" value="LONGEVITY ASSURANCE FACTOR 1 LAG1"/>
    <property type="match status" value="1"/>
</dbReference>
<dbReference type="InterPro" id="IPR006634">
    <property type="entry name" value="TLC-dom"/>
</dbReference>
<keyword evidence="10" id="KW-1185">Reference proteome</keyword>
<evidence type="ECO:0000313" key="10">
    <source>
        <dbReference type="Proteomes" id="UP000249056"/>
    </source>
</evidence>
<keyword evidence="5 7" id="KW-0472">Membrane</keyword>
<feature type="compositionally biased region" description="Polar residues" evidence="6">
    <location>
        <begin position="1"/>
        <end position="14"/>
    </location>
</feature>
<feature type="transmembrane region" description="Helical" evidence="7">
    <location>
        <begin position="163"/>
        <end position="182"/>
    </location>
</feature>
<evidence type="ECO:0000313" key="9">
    <source>
        <dbReference type="EMBL" id="RAL68486.1"/>
    </source>
</evidence>
<feature type="transmembrane region" description="Helical" evidence="7">
    <location>
        <begin position="292"/>
        <end position="313"/>
    </location>
</feature>
<dbReference type="AlphaFoldDB" id="A0A395J8B8"/>
<feature type="domain" description="TLC" evidence="8">
    <location>
        <begin position="159"/>
        <end position="213"/>
    </location>
</feature>
<comment type="subcellular location">
    <subcellularLocation>
        <location evidence="1">Membrane</location>
        <topology evidence="1">Multi-pass membrane protein</topology>
    </subcellularLocation>
</comment>
<dbReference type="Pfam" id="PF03798">
    <property type="entry name" value="TRAM_LAG1_CLN8"/>
    <property type="match status" value="2"/>
</dbReference>
<dbReference type="Proteomes" id="UP000249056">
    <property type="component" value="Unassembled WGS sequence"/>
</dbReference>
<dbReference type="GO" id="GO:0016020">
    <property type="term" value="C:membrane"/>
    <property type="evidence" value="ECO:0007669"/>
    <property type="project" value="UniProtKB-SubCell"/>
</dbReference>
<comment type="caution">
    <text evidence="9">The sequence shown here is derived from an EMBL/GenBank/DDBJ whole genome shotgun (WGS) entry which is preliminary data.</text>
</comment>
<keyword evidence="3 7" id="KW-0812">Transmembrane</keyword>
<evidence type="ECO:0000256" key="5">
    <source>
        <dbReference type="ARBA" id="ARBA00023136"/>
    </source>
</evidence>
<dbReference type="OrthoDB" id="537032at2759"/>
<name>A0A395J8B8_9HELO</name>
<protein>
    <recommendedName>
        <fullName evidence="8">TLC domain-containing protein</fullName>
    </recommendedName>
</protein>
<feature type="transmembrane region" description="Helical" evidence="7">
    <location>
        <begin position="123"/>
        <end position="142"/>
    </location>
</feature>
<dbReference type="EMBL" id="QKRW01000001">
    <property type="protein sequence ID" value="RAL68486.1"/>
    <property type="molecule type" value="Genomic_DNA"/>
</dbReference>
<dbReference type="GO" id="GO:0050291">
    <property type="term" value="F:sphingosine N-acyltransferase activity"/>
    <property type="evidence" value="ECO:0007669"/>
    <property type="project" value="InterPro"/>
</dbReference>
<comment type="similarity">
    <text evidence="2">Belongs to the sphingosine N-acyltransferase family.</text>
</comment>
<dbReference type="InterPro" id="IPR016439">
    <property type="entry name" value="Lag1/Lac1-like"/>
</dbReference>
<organism evidence="9 10">
    <name type="scientific">Monilinia fructigena</name>
    <dbReference type="NCBI Taxonomy" id="38457"/>
    <lineage>
        <taxon>Eukaryota</taxon>
        <taxon>Fungi</taxon>
        <taxon>Dikarya</taxon>
        <taxon>Ascomycota</taxon>
        <taxon>Pezizomycotina</taxon>
        <taxon>Leotiomycetes</taxon>
        <taxon>Helotiales</taxon>
        <taxon>Sclerotiniaceae</taxon>
        <taxon>Monilinia</taxon>
    </lineage>
</organism>
<accession>A0A395J8B8</accession>
<reference evidence="9 10" key="1">
    <citation type="submission" date="2018-06" db="EMBL/GenBank/DDBJ databases">
        <title>Genome Sequence of the Brown Rot Fungal Pathogen Monilinia fructigena.</title>
        <authorList>
            <person name="Landi L."/>
            <person name="De Miccolis Angelini R.M."/>
            <person name="Pollastro S."/>
            <person name="Abate D."/>
            <person name="Faretra F."/>
            <person name="Romanazzi G."/>
        </authorList>
    </citation>
    <scope>NUCLEOTIDE SEQUENCE [LARGE SCALE GENOMIC DNA]</scope>
    <source>
        <strain evidence="9 10">Mfrg269</strain>
    </source>
</reference>
<evidence type="ECO:0000256" key="2">
    <source>
        <dbReference type="ARBA" id="ARBA00009808"/>
    </source>
</evidence>
<feature type="domain" description="TLC" evidence="8">
    <location>
        <begin position="218"/>
        <end position="313"/>
    </location>
</feature>
<sequence length="411" mass="47468">MNSNSPIDTIQDGTNEAAPEWSHQNGDTIIPIEKKLDNSTDFLTRPLMGKRKAKRKDDSPLDIICRFVVDHQTGLSVNLLMLLSLTHICFPKARRHTRKFFELSYYNPESGEYCAGWNDAWLVFYWIVIFTGLRAAFMDYVLRPLARKGGVKTARDETRFAEQAWLMIYYSVFWTLGMYIYVNSDYWWNLSELWTNWPNREVGGLRKWYILVHCKCNSLLMDVVDLFFPAAKCLKYLGYDKLCDFMFGLFMLSWGKNGSISGPFPAPDRFGHLFKPFQDPVGLVCWNNNIKWGFLSALLFLQGITLMWFWMILQVAIKVIKGGQADDTRSDNEEEEEEDIDLDEEPMTEKVHLMEGEPYEEEVGVEELNLKGRTLRNTRYKKTTSSASGVSIPGHSDRKELLGRIGCDKGV</sequence>
<evidence type="ECO:0000256" key="3">
    <source>
        <dbReference type="ARBA" id="ARBA00022692"/>
    </source>
</evidence>
<proteinExistence type="inferred from homology"/>
<evidence type="ECO:0000256" key="6">
    <source>
        <dbReference type="SAM" id="MobiDB-lite"/>
    </source>
</evidence>
<dbReference type="PANTHER" id="PTHR12560:SF0">
    <property type="entry name" value="LD18904P"/>
    <property type="match status" value="1"/>
</dbReference>
<dbReference type="GO" id="GO:0046513">
    <property type="term" value="P:ceramide biosynthetic process"/>
    <property type="evidence" value="ECO:0007669"/>
    <property type="project" value="InterPro"/>
</dbReference>
<evidence type="ECO:0000256" key="1">
    <source>
        <dbReference type="ARBA" id="ARBA00004141"/>
    </source>
</evidence>
<keyword evidence="4 7" id="KW-1133">Transmembrane helix</keyword>
<feature type="region of interest" description="Disordered" evidence="6">
    <location>
        <begin position="1"/>
        <end position="24"/>
    </location>
</feature>
<evidence type="ECO:0000256" key="4">
    <source>
        <dbReference type="ARBA" id="ARBA00022989"/>
    </source>
</evidence>
<gene>
    <name evidence="9" type="ORF">DID88_007214</name>
</gene>
<evidence type="ECO:0000256" key="7">
    <source>
        <dbReference type="SAM" id="Phobius"/>
    </source>
</evidence>
<evidence type="ECO:0000259" key="8">
    <source>
        <dbReference type="Pfam" id="PF03798"/>
    </source>
</evidence>